<dbReference type="KEGG" id="aman:B6F84_01700"/>
<reference evidence="2 3" key="1">
    <citation type="submission" date="2017-03" db="EMBL/GenBank/DDBJ databases">
        <title>Sulfur activation and transportation mechanism of thermophilic Archaea Acidianus manzaensis YN-25.</title>
        <authorList>
            <person name="Ma Y."/>
            <person name="Yang Y."/>
            <person name="Xia J."/>
        </authorList>
    </citation>
    <scope>NUCLEOTIDE SEQUENCE [LARGE SCALE GENOMIC DNA]</scope>
    <source>
        <strain evidence="2 3">YN-25</strain>
    </source>
</reference>
<feature type="compositionally biased region" description="Basic and acidic residues" evidence="1">
    <location>
        <begin position="80"/>
        <end position="92"/>
    </location>
</feature>
<organism evidence="2 3">
    <name type="scientific">Acidianus manzaensis</name>
    <dbReference type="NCBI Taxonomy" id="282676"/>
    <lineage>
        <taxon>Archaea</taxon>
        <taxon>Thermoproteota</taxon>
        <taxon>Thermoprotei</taxon>
        <taxon>Sulfolobales</taxon>
        <taxon>Sulfolobaceae</taxon>
        <taxon>Acidianus</taxon>
    </lineage>
</organism>
<sequence length="122" mass="13745">MKRILRVPRFQKNGKPKALELLIDDASINDKGFPQEAKFLLVIDDGNNRVGFQLSQAEAALLYNRLGYALNEASKEYISMEEKSRKSYERKASSSPSSSDKGEEELSDELSDLGEDEEDNNI</sequence>
<protein>
    <submittedName>
        <fullName evidence="2">Uncharacterized protein</fullName>
    </submittedName>
</protein>
<dbReference type="STRING" id="282676.B6F84_01700"/>
<accession>A0A1W6JX87</accession>
<evidence type="ECO:0000256" key="1">
    <source>
        <dbReference type="SAM" id="MobiDB-lite"/>
    </source>
</evidence>
<dbReference type="GeneID" id="41589593"/>
<gene>
    <name evidence="2" type="ORF">B6F84_01700</name>
</gene>
<proteinExistence type="predicted"/>
<dbReference type="OrthoDB" id="43553at2157"/>
<evidence type="ECO:0000313" key="3">
    <source>
        <dbReference type="Proteomes" id="UP000193404"/>
    </source>
</evidence>
<dbReference type="AlphaFoldDB" id="A0A1W6JX87"/>
<evidence type="ECO:0000313" key="2">
    <source>
        <dbReference type="EMBL" id="ARM74865.1"/>
    </source>
</evidence>
<keyword evidence="3" id="KW-1185">Reference proteome</keyword>
<dbReference type="EMBL" id="CP020477">
    <property type="protein sequence ID" value="ARM74865.1"/>
    <property type="molecule type" value="Genomic_DNA"/>
</dbReference>
<feature type="compositionally biased region" description="Acidic residues" evidence="1">
    <location>
        <begin position="102"/>
        <end position="122"/>
    </location>
</feature>
<dbReference type="RefSeq" id="WP_148690617.1">
    <property type="nucleotide sequence ID" value="NZ_CP020477.1"/>
</dbReference>
<name>A0A1W6JX87_9CREN</name>
<dbReference type="Proteomes" id="UP000193404">
    <property type="component" value="Chromosome"/>
</dbReference>
<feature type="region of interest" description="Disordered" evidence="1">
    <location>
        <begin position="80"/>
        <end position="122"/>
    </location>
</feature>